<name>M5RNY0_9BACT</name>
<dbReference type="AlphaFoldDB" id="M5RNY0"/>
<accession>M5RNY0</accession>
<dbReference type="PATRIC" id="fig|1265738.3.peg.2040"/>
<reference evidence="2 3" key="1">
    <citation type="journal article" date="2013" name="Mar. Genomics">
        <title>Expression of sulfatases in Rhodopirellula baltica and the diversity of sulfatases in the genus Rhodopirellula.</title>
        <authorList>
            <person name="Wegner C.E."/>
            <person name="Richter-Heitmann T."/>
            <person name="Klindworth A."/>
            <person name="Klockow C."/>
            <person name="Richter M."/>
            <person name="Achstetter T."/>
            <person name="Glockner F.O."/>
            <person name="Harder J."/>
        </authorList>
    </citation>
    <scope>NUCLEOTIDE SEQUENCE [LARGE SCALE GENOMIC DNA]</scope>
    <source>
        <strain evidence="2 3">SM1</strain>
    </source>
</reference>
<keyword evidence="3" id="KW-1185">Reference proteome</keyword>
<sequence length="41" mass="4653">MKRTLWDWKPASPNLQKKTASDLVAPPFSESFSESFAKRLG</sequence>
<dbReference type="Proteomes" id="UP000011991">
    <property type="component" value="Unassembled WGS sequence"/>
</dbReference>
<evidence type="ECO:0000313" key="3">
    <source>
        <dbReference type="Proteomes" id="UP000011991"/>
    </source>
</evidence>
<dbReference type="EMBL" id="ANOG01000285">
    <property type="protein sequence ID" value="EMI21038.1"/>
    <property type="molecule type" value="Genomic_DNA"/>
</dbReference>
<gene>
    <name evidence="2" type="ORF">RMSM_02038</name>
</gene>
<comment type="caution">
    <text evidence="2">The sequence shown here is derived from an EMBL/GenBank/DDBJ whole genome shotgun (WGS) entry which is preliminary data.</text>
</comment>
<evidence type="ECO:0000256" key="1">
    <source>
        <dbReference type="SAM" id="MobiDB-lite"/>
    </source>
</evidence>
<protein>
    <submittedName>
        <fullName evidence="2">Uncharacterized protein</fullName>
    </submittedName>
</protein>
<feature type="region of interest" description="Disordered" evidence="1">
    <location>
        <begin position="1"/>
        <end position="20"/>
    </location>
</feature>
<organism evidence="2 3">
    <name type="scientific">Rhodopirellula maiorica SM1</name>
    <dbReference type="NCBI Taxonomy" id="1265738"/>
    <lineage>
        <taxon>Bacteria</taxon>
        <taxon>Pseudomonadati</taxon>
        <taxon>Planctomycetota</taxon>
        <taxon>Planctomycetia</taxon>
        <taxon>Pirellulales</taxon>
        <taxon>Pirellulaceae</taxon>
        <taxon>Novipirellula</taxon>
    </lineage>
</organism>
<evidence type="ECO:0000313" key="2">
    <source>
        <dbReference type="EMBL" id="EMI21038.1"/>
    </source>
</evidence>
<proteinExistence type="predicted"/>